<accession>W5SWJ7</accession>
<evidence type="ECO:0000313" key="1">
    <source>
        <dbReference type="EMBL" id="AHH11300.1"/>
    </source>
</evidence>
<reference evidence="1" key="1">
    <citation type="submission" date="2013-04" db="EMBL/GenBank/DDBJ databases">
        <title>Comparative Genomics of Relapsing Fever Spirochetes.</title>
        <authorList>
            <person name="Schwan T.G."/>
            <person name="Raffel S.J."/>
            <person name="Porcella S.F."/>
            <person name="Martens C.A."/>
            <person name="Bruno D.P."/>
            <person name="Ricklefs S.M."/>
            <person name="Barbian K.B."/>
        </authorList>
    </citation>
    <scope>NUCLEOTIDE SEQUENCE</scope>
    <source>
        <strain evidence="1">Co53</strain>
        <plasmid evidence="1">unnamed</plasmid>
    </source>
</reference>
<protein>
    <submittedName>
        <fullName evidence="1">Uncharacterized protein</fullName>
    </submittedName>
</protein>
<dbReference type="AlphaFoldDB" id="W5SWJ7"/>
<gene>
    <name evidence="1" type="ORF">BCO_0016300</name>
</gene>
<dbReference type="InterPro" id="IPR003459">
    <property type="entry name" value="Borrelia_plasmid_OrfA"/>
</dbReference>
<keyword evidence="1" id="KW-0614">Plasmid</keyword>
<dbReference type="HOGENOM" id="CLU_2045183_0_0_12"/>
<name>W5SWJ7_9SPIR</name>
<sequence>MRQEKTSKMPFNKVVDRRLKVFWVIQKLQHNYFKNKKKYSLKNVVMMVNSILEKKGFKTVTKRTIQSDIKNFEEIGLLKTNFNPLGKNNGSFTYYIINKTLEKIANKAISKTYFIQKKKT</sequence>
<geneLocation type="plasmid" evidence="1">
    <name>unnamed</name>
</geneLocation>
<proteinExistence type="predicted"/>
<organism evidence="1">
    <name type="scientific">Borrelia coriaceae ATCC 43381</name>
    <dbReference type="NCBI Taxonomy" id="1408429"/>
    <lineage>
        <taxon>Bacteria</taxon>
        <taxon>Pseudomonadati</taxon>
        <taxon>Spirochaetota</taxon>
        <taxon>Spirochaetia</taxon>
        <taxon>Spirochaetales</taxon>
        <taxon>Borreliaceae</taxon>
        <taxon>Borrelia</taxon>
    </lineage>
</organism>
<dbReference type="EMBL" id="CP005749">
    <property type="protein sequence ID" value="AHH11300.1"/>
    <property type="molecule type" value="Genomic_DNA"/>
</dbReference>
<dbReference type="Pfam" id="PF02414">
    <property type="entry name" value="Borrelia_orfA"/>
    <property type="match status" value="1"/>
</dbReference>